<name>A0A8K0SW54_9HYPO</name>
<dbReference type="GO" id="GO:0050660">
    <property type="term" value="F:flavin adenine dinucleotide binding"/>
    <property type="evidence" value="ECO:0007669"/>
    <property type="project" value="TreeGrafter"/>
</dbReference>
<reference evidence="2" key="1">
    <citation type="journal article" date="2021" name="Nat. Commun.">
        <title>Genetic determinants of endophytism in the Arabidopsis root mycobiome.</title>
        <authorList>
            <person name="Mesny F."/>
            <person name="Miyauchi S."/>
            <person name="Thiergart T."/>
            <person name="Pickel B."/>
            <person name="Atanasova L."/>
            <person name="Karlsson M."/>
            <person name="Huettel B."/>
            <person name="Barry K.W."/>
            <person name="Haridas S."/>
            <person name="Chen C."/>
            <person name="Bauer D."/>
            <person name="Andreopoulos W."/>
            <person name="Pangilinan J."/>
            <person name="LaButti K."/>
            <person name="Riley R."/>
            <person name="Lipzen A."/>
            <person name="Clum A."/>
            <person name="Drula E."/>
            <person name="Henrissat B."/>
            <person name="Kohler A."/>
            <person name="Grigoriev I.V."/>
            <person name="Martin F.M."/>
            <person name="Hacquard S."/>
        </authorList>
    </citation>
    <scope>NUCLEOTIDE SEQUENCE</scope>
    <source>
        <strain evidence="2">MPI-CAGE-CH-0235</strain>
    </source>
</reference>
<proteinExistence type="predicted"/>
<dbReference type="GO" id="GO:0005737">
    <property type="term" value="C:cytoplasm"/>
    <property type="evidence" value="ECO:0007669"/>
    <property type="project" value="TreeGrafter"/>
</dbReference>
<dbReference type="Proteomes" id="UP000813444">
    <property type="component" value="Unassembled WGS sequence"/>
</dbReference>
<dbReference type="PANTHER" id="PTHR43735:SF5">
    <property type="entry name" value="FAD_NAD(P)-BINDING DOMAIN-CONTAINING PROTEIN"/>
    <property type="match status" value="1"/>
</dbReference>
<feature type="domain" description="FAD/NAD(P)-binding" evidence="1">
    <location>
        <begin position="116"/>
        <end position="406"/>
    </location>
</feature>
<dbReference type="InterPro" id="IPR023753">
    <property type="entry name" value="FAD/NAD-binding_dom"/>
</dbReference>
<sequence length="501" mass="55552">MVLQGWCVKDLSPRPKPFGKICCLRRLISALARSYLIVCICTCHRFSFHLLPLTSVHLRQQRYRPTMLEKPLLYARLFLWACRVLYHMGRQKAIASWNRSTLGLLGSSPPVERDRNIVIVGANFAGYHCAKILTDILPLNSRYKVVVVEPNSHFQFTWVLPRFCVVKGHEHKAYVPYGGQLRNAPEGSVEWIRDRVVDVSTDNVKLQNGQHVSYDYLVIATGSEIDGGLPTRANTTEKREAVRLLQEMQQRIEAAGKIVVVGGGAAGVELTADAQHKYPRKKITLVHSRSAVMHRFGKGLQKAALEALETLGCEVVLNDRVVSEDAAAKKVTLKSGRVIECDLFINCTGQKPASGFLKRLAPGSITETGNISVKPTLQIADDNLPNIYVCGDVADTKTPNPNARSASRQASVVADNILLETQGKLPRYTYKSDWADGQILLTLGLERAMMHCGDGKAELLIETKEKEEELMAARAWTGLGEKPYEDAYMDAENAKSNESAV</sequence>
<evidence type="ECO:0000313" key="2">
    <source>
        <dbReference type="EMBL" id="KAH7322725.1"/>
    </source>
</evidence>
<gene>
    <name evidence="2" type="ORF">B0I35DRAFT_426319</name>
</gene>
<dbReference type="Gene3D" id="3.50.50.100">
    <property type="match status" value="1"/>
</dbReference>
<evidence type="ECO:0000259" key="1">
    <source>
        <dbReference type="Pfam" id="PF07992"/>
    </source>
</evidence>
<evidence type="ECO:0000313" key="3">
    <source>
        <dbReference type="Proteomes" id="UP000813444"/>
    </source>
</evidence>
<dbReference type="InterPro" id="IPR036188">
    <property type="entry name" value="FAD/NAD-bd_sf"/>
</dbReference>
<protein>
    <recommendedName>
        <fullName evidence="1">FAD/NAD(P)-binding domain-containing protein</fullName>
    </recommendedName>
</protein>
<dbReference type="PRINTS" id="PR00368">
    <property type="entry name" value="FADPNR"/>
</dbReference>
<dbReference type="EMBL" id="JAGPNK010000004">
    <property type="protein sequence ID" value="KAH7322725.1"/>
    <property type="molecule type" value="Genomic_DNA"/>
</dbReference>
<accession>A0A8K0SW54</accession>
<keyword evidence="3" id="KW-1185">Reference proteome</keyword>
<dbReference type="Pfam" id="PF07992">
    <property type="entry name" value="Pyr_redox_2"/>
    <property type="match status" value="1"/>
</dbReference>
<dbReference type="SUPFAM" id="SSF51905">
    <property type="entry name" value="FAD/NAD(P)-binding domain"/>
    <property type="match status" value="1"/>
</dbReference>
<dbReference type="PANTHER" id="PTHR43735">
    <property type="entry name" value="APOPTOSIS-INDUCING FACTOR 1"/>
    <property type="match status" value="1"/>
</dbReference>
<dbReference type="GO" id="GO:0004174">
    <property type="term" value="F:electron-transferring-flavoprotein dehydrogenase activity"/>
    <property type="evidence" value="ECO:0007669"/>
    <property type="project" value="TreeGrafter"/>
</dbReference>
<dbReference type="AlphaFoldDB" id="A0A8K0SW54"/>
<dbReference type="OrthoDB" id="202203at2759"/>
<organism evidence="2 3">
    <name type="scientific">Stachybotrys elegans</name>
    <dbReference type="NCBI Taxonomy" id="80388"/>
    <lineage>
        <taxon>Eukaryota</taxon>
        <taxon>Fungi</taxon>
        <taxon>Dikarya</taxon>
        <taxon>Ascomycota</taxon>
        <taxon>Pezizomycotina</taxon>
        <taxon>Sordariomycetes</taxon>
        <taxon>Hypocreomycetidae</taxon>
        <taxon>Hypocreales</taxon>
        <taxon>Stachybotryaceae</taxon>
        <taxon>Stachybotrys</taxon>
    </lineage>
</organism>
<comment type="caution">
    <text evidence="2">The sequence shown here is derived from an EMBL/GenBank/DDBJ whole genome shotgun (WGS) entry which is preliminary data.</text>
</comment>